<gene>
    <name evidence="1" type="ORF">KME60_03575</name>
</gene>
<evidence type="ECO:0000313" key="1">
    <source>
        <dbReference type="EMBL" id="MBW4666537.1"/>
    </source>
</evidence>
<dbReference type="Proteomes" id="UP000729701">
    <property type="component" value="Unassembled WGS sequence"/>
</dbReference>
<dbReference type="AlphaFoldDB" id="A0A951URA6"/>
<dbReference type="CDD" id="cd00093">
    <property type="entry name" value="HTH_XRE"/>
    <property type="match status" value="1"/>
</dbReference>
<dbReference type="EMBL" id="JAHHGZ010000003">
    <property type="protein sequence ID" value="MBW4666537.1"/>
    <property type="molecule type" value="Genomic_DNA"/>
</dbReference>
<dbReference type="Gene3D" id="1.10.260.40">
    <property type="entry name" value="lambda repressor-like DNA-binding domains"/>
    <property type="match status" value="1"/>
</dbReference>
<accession>A0A951URA6</accession>
<comment type="caution">
    <text evidence="1">The sequence shown here is derived from an EMBL/GenBank/DDBJ whole genome shotgun (WGS) entry which is preliminary data.</text>
</comment>
<dbReference type="GO" id="GO:0003677">
    <property type="term" value="F:DNA binding"/>
    <property type="evidence" value="ECO:0007669"/>
    <property type="project" value="InterPro"/>
</dbReference>
<protein>
    <submittedName>
        <fullName evidence="1">Helix-turn-helix domain-containing protein</fullName>
    </submittedName>
</protein>
<sequence length="153" mass="17110">MVKVVEESGAVRLGRLLTNIRVESGLDLRRFAALCVKEDGKPIGFSTLNKIERGNPPSSEVLRAIARNPYVSKDYNLSALYQELEGGKEENPLSNRDIHTAHQIIPYADKIPEAQKKELVLRLIPGLSRDSKMDVLQSLLDSFTQVPKGRKKD</sequence>
<name>A0A951URA6_9CYAN</name>
<reference evidence="1" key="1">
    <citation type="submission" date="2021-05" db="EMBL/GenBank/DDBJ databases">
        <authorList>
            <person name="Pietrasiak N."/>
            <person name="Ward R."/>
            <person name="Stajich J.E."/>
            <person name="Kurbessoian T."/>
        </authorList>
    </citation>
    <scope>NUCLEOTIDE SEQUENCE</scope>
    <source>
        <strain evidence="1">GSE-NOS-MK-12-04C</strain>
    </source>
</reference>
<dbReference type="InterPro" id="IPR001387">
    <property type="entry name" value="Cro/C1-type_HTH"/>
</dbReference>
<proteinExistence type="predicted"/>
<evidence type="ECO:0000313" key="2">
    <source>
        <dbReference type="Proteomes" id="UP000729701"/>
    </source>
</evidence>
<reference evidence="1" key="2">
    <citation type="journal article" date="2022" name="Microbiol. Resour. Announc.">
        <title>Metagenome Sequencing to Explore Phylogenomics of Terrestrial Cyanobacteria.</title>
        <authorList>
            <person name="Ward R.D."/>
            <person name="Stajich J.E."/>
            <person name="Johansen J.R."/>
            <person name="Huntemann M."/>
            <person name="Clum A."/>
            <person name="Foster B."/>
            <person name="Foster B."/>
            <person name="Roux S."/>
            <person name="Palaniappan K."/>
            <person name="Varghese N."/>
            <person name="Mukherjee S."/>
            <person name="Reddy T.B.K."/>
            <person name="Daum C."/>
            <person name="Copeland A."/>
            <person name="Chen I.A."/>
            <person name="Ivanova N.N."/>
            <person name="Kyrpides N.C."/>
            <person name="Shapiro N."/>
            <person name="Eloe-Fadrosh E.A."/>
            <person name="Pietrasiak N."/>
        </authorList>
    </citation>
    <scope>NUCLEOTIDE SEQUENCE</scope>
    <source>
        <strain evidence="1">GSE-NOS-MK-12-04C</strain>
    </source>
</reference>
<organism evidence="1 2">
    <name type="scientific">Cyanomargarita calcarea GSE-NOS-MK-12-04C</name>
    <dbReference type="NCBI Taxonomy" id="2839659"/>
    <lineage>
        <taxon>Bacteria</taxon>
        <taxon>Bacillati</taxon>
        <taxon>Cyanobacteriota</taxon>
        <taxon>Cyanophyceae</taxon>
        <taxon>Nostocales</taxon>
        <taxon>Cyanomargaritaceae</taxon>
        <taxon>Cyanomargarita</taxon>
    </lineage>
</organism>
<dbReference type="InterPro" id="IPR010982">
    <property type="entry name" value="Lambda_DNA-bd_dom_sf"/>
</dbReference>